<sequence length="65" mass="7500">MNNKELKKMYQTVDELSVSEKQQLAAYLQAPKSHHSVKDIVTQEELEMIYAVTLESNMTRDELGD</sequence>
<accession>A0A0C2NR61</accession>
<evidence type="ECO:0000313" key="2">
    <source>
        <dbReference type="Proteomes" id="UP000031672"/>
    </source>
</evidence>
<protein>
    <submittedName>
        <fullName evidence="1">Uncharacterized protein</fullName>
    </submittedName>
</protein>
<dbReference type="RefSeq" id="WP_040992623.1">
    <property type="nucleotide sequence ID" value="NZ_JBFRUC010000033.1"/>
</dbReference>
<name>A0A0C2NR61_9VIBR</name>
<keyword evidence="2" id="KW-1185">Reference proteome</keyword>
<comment type="caution">
    <text evidence="1">The sequence shown here is derived from an EMBL/GenBank/DDBJ whole genome shotgun (WGS) entry which is preliminary data.</text>
</comment>
<proteinExistence type="predicted"/>
<evidence type="ECO:0000313" key="1">
    <source>
        <dbReference type="EMBL" id="KII76652.1"/>
    </source>
</evidence>
<gene>
    <name evidence="1" type="ORF">OJ16_17915</name>
</gene>
<dbReference type="AlphaFoldDB" id="A0A0C2NR61"/>
<reference evidence="1 2" key="1">
    <citation type="submission" date="2014-11" db="EMBL/GenBank/DDBJ databases">
        <title>Draft Genome Sequence of Vibrio piscirenalis strains CECT 8603T and CECT 8604, two marine Gammaproteobacterium isolated from cultured gilthead sea bream (Sparus aurata).</title>
        <authorList>
            <person name="Arahal D.R."/>
            <person name="Rodrigo-Torres L."/>
            <person name="Lucena T."/>
            <person name="Pujalte M.J."/>
        </authorList>
    </citation>
    <scope>NUCLEOTIDE SEQUENCE [LARGE SCALE GENOMIC DNA]</scope>
    <source>
        <strain evidence="1 2">DCR 1-4-2</strain>
    </source>
</reference>
<accession>A0A0C2NUH7</accession>
<organism evidence="1 2">
    <name type="scientific">Vibrio renipiscarius</name>
    <dbReference type="NCBI Taxonomy" id="1461322"/>
    <lineage>
        <taxon>Bacteria</taxon>
        <taxon>Pseudomonadati</taxon>
        <taxon>Pseudomonadota</taxon>
        <taxon>Gammaproteobacteria</taxon>
        <taxon>Vibrionales</taxon>
        <taxon>Vibrionaceae</taxon>
        <taxon>Vibrio</taxon>
    </lineage>
</organism>
<dbReference type="OrthoDB" id="5905864at2"/>
<dbReference type="Proteomes" id="UP000031672">
    <property type="component" value="Unassembled WGS sequence"/>
</dbReference>
<dbReference type="EMBL" id="JTKH01000024">
    <property type="protein sequence ID" value="KII76652.1"/>
    <property type="molecule type" value="Genomic_DNA"/>
</dbReference>